<organism evidence="8 9">
    <name type="scientific">Selenomonas dianae</name>
    <dbReference type="NCBI Taxonomy" id="135079"/>
    <lineage>
        <taxon>Bacteria</taxon>
        <taxon>Bacillati</taxon>
        <taxon>Bacillota</taxon>
        <taxon>Negativicutes</taxon>
        <taxon>Selenomonadales</taxon>
        <taxon>Selenomonadaceae</taxon>
        <taxon>Selenomonas</taxon>
    </lineage>
</organism>
<comment type="similarity">
    <text evidence="2">Belongs to the class-I pyridoxal-phosphate-dependent aminotransferase family.</text>
</comment>
<reference evidence="8 9" key="1">
    <citation type="journal article" date="2019" name="Int. J. Syst. Evol. Microbiol.">
        <title>The Global Catalogue of Microorganisms (GCM) 10K type strain sequencing project: providing services to taxonomists for standard genome sequencing and annotation.</title>
        <authorList>
            <consortium name="The Broad Institute Genomics Platform"/>
            <consortium name="The Broad Institute Genome Sequencing Center for Infectious Disease"/>
            <person name="Wu L."/>
            <person name="Ma J."/>
        </authorList>
    </citation>
    <scope>NUCLEOTIDE SEQUENCE [LARGE SCALE GENOMIC DNA]</scope>
    <source>
        <strain evidence="8 9">JCM 8542</strain>
    </source>
</reference>
<dbReference type="InterPro" id="IPR015424">
    <property type="entry name" value="PyrdxlP-dep_Trfase"/>
</dbReference>
<dbReference type="InterPro" id="IPR000796">
    <property type="entry name" value="Asp_trans"/>
</dbReference>
<dbReference type="GO" id="GO:0008483">
    <property type="term" value="F:transaminase activity"/>
    <property type="evidence" value="ECO:0007669"/>
    <property type="project" value="UniProtKB-KW"/>
</dbReference>
<dbReference type="Pfam" id="PF00155">
    <property type="entry name" value="Aminotran_1_2"/>
    <property type="match status" value="1"/>
</dbReference>
<dbReference type="Gene3D" id="3.40.640.10">
    <property type="entry name" value="Type I PLP-dependent aspartate aminotransferase-like (Major domain)"/>
    <property type="match status" value="1"/>
</dbReference>
<sequence>MAIQMAASHAASRRLKDAIFGAAAACRAAITEYGEERVVNATIGAVMDDTGKLAHLPTVERVFRSLPIEDYIAYAPISGLPEYLEATIDITFAGNRPAGYLAAIATAGGTGALRTAVDNYVEKGNQVLTSDWFWGTYNVICQELGSSVTNFQLFDESNNFNHTAFAASVDALLKVQESLLIILNTPAHNPTGYSLSSEDWDHVLDCVKKHAAAGKKIYLLVDIAYIDFAGEKHEARAFMQKFSNLPENILTLFAFSMSKAYTFYGQRCGALIALSSSKAVIDEFGEISKYAARATWSNINRGAMTLLTRIQQDKTAYASYEAERDALYHLVQERGDIFMQEAAQCELPALPYKGGFFLAIPAADPQAVCNRLHEDLIFAVPLKMGVRIAACSVPKEKMCGIAEKVKHAMDKMP</sequence>
<proteinExistence type="inferred from homology"/>
<dbReference type="EMBL" id="BAAACR010000004">
    <property type="protein sequence ID" value="GAA0207084.1"/>
    <property type="molecule type" value="Genomic_DNA"/>
</dbReference>
<keyword evidence="6" id="KW-0663">Pyridoxal phosphate</keyword>
<comment type="subunit">
    <text evidence="3">Homodimer.</text>
</comment>
<evidence type="ECO:0000313" key="9">
    <source>
        <dbReference type="Proteomes" id="UP001500399"/>
    </source>
</evidence>
<dbReference type="Gene3D" id="3.90.1150.10">
    <property type="entry name" value="Aspartate Aminotransferase, domain 1"/>
    <property type="match status" value="1"/>
</dbReference>
<dbReference type="Proteomes" id="UP001500399">
    <property type="component" value="Unassembled WGS sequence"/>
</dbReference>
<dbReference type="RefSeq" id="WP_304988282.1">
    <property type="nucleotide sequence ID" value="NZ_BAAACR010000004.1"/>
</dbReference>
<protein>
    <submittedName>
        <fullName evidence="8">Aminotransferase class I/II-fold pyridoxal phosphate-dependent enzyme</fullName>
    </submittedName>
</protein>
<comment type="cofactor">
    <cofactor evidence="1">
        <name>pyridoxal 5'-phosphate</name>
        <dbReference type="ChEBI" id="CHEBI:597326"/>
    </cofactor>
</comment>
<keyword evidence="4 8" id="KW-0032">Aminotransferase</keyword>
<dbReference type="PANTHER" id="PTHR11879">
    <property type="entry name" value="ASPARTATE AMINOTRANSFERASE"/>
    <property type="match status" value="1"/>
</dbReference>
<evidence type="ECO:0000313" key="8">
    <source>
        <dbReference type="EMBL" id="GAA0207084.1"/>
    </source>
</evidence>
<dbReference type="PANTHER" id="PTHR11879:SF22">
    <property type="entry name" value="ASPARTATE AMINOTRANSFERASE, MITOCHONDRIAL"/>
    <property type="match status" value="1"/>
</dbReference>
<evidence type="ECO:0000256" key="4">
    <source>
        <dbReference type="ARBA" id="ARBA00022576"/>
    </source>
</evidence>
<evidence type="ECO:0000256" key="6">
    <source>
        <dbReference type="ARBA" id="ARBA00022898"/>
    </source>
</evidence>
<evidence type="ECO:0000256" key="2">
    <source>
        <dbReference type="ARBA" id="ARBA00007441"/>
    </source>
</evidence>
<dbReference type="CDD" id="cd00609">
    <property type="entry name" value="AAT_like"/>
    <property type="match status" value="1"/>
</dbReference>
<dbReference type="InterPro" id="IPR015421">
    <property type="entry name" value="PyrdxlP-dep_Trfase_major"/>
</dbReference>
<evidence type="ECO:0000256" key="1">
    <source>
        <dbReference type="ARBA" id="ARBA00001933"/>
    </source>
</evidence>
<accession>A0ABN0SYZ9</accession>
<feature type="domain" description="Aminotransferase class I/classII large" evidence="7">
    <location>
        <begin position="66"/>
        <end position="397"/>
    </location>
</feature>
<keyword evidence="9" id="KW-1185">Reference proteome</keyword>
<dbReference type="InterPro" id="IPR015422">
    <property type="entry name" value="PyrdxlP-dep_Trfase_small"/>
</dbReference>
<name>A0ABN0SYZ9_9FIRM</name>
<evidence type="ECO:0000256" key="5">
    <source>
        <dbReference type="ARBA" id="ARBA00022679"/>
    </source>
</evidence>
<evidence type="ECO:0000256" key="3">
    <source>
        <dbReference type="ARBA" id="ARBA00011738"/>
    </source>
</evidence>
<dbReference type="InterPro" id="IPR004839">
    <property type="entry name" value="Aminotransferase_I/II_large"/>
</dbReference>
<keyword evidence="5" id="KW-0808">Transferase</keyword>
<evidence type="ECO:0000259" key="7">
    <source>
        <dbReference type="Pfam" id="PF00155"/>
    </source>
</evidence>
<dbReference type="SUPFAM" id="SSF53383">
    <property type="entry name" value="PLP-dependent transferases"/>
    <property type="match status" value="1"/>
</dbReference>
<gene>
    <name evidence="8" type="ORF">GCM10008919_07920</name>
</gene>
<comment type="caution">
    <text evidence="8">The sequence shown here is derived from an EMBL/GenBank/DDBJ whole genome shotgun (WGS) entry which is preliminary data.</text>
</comment>